<dbReference type="Gene3D" id="3.40.960.10">
    <property type="entry name" value="VSR Endonuclease"/>
    <property type="match status" value="1"/>
</dbReference>
<name>A0ABS8BKW8_9NEIS</name>
<dbReference type="CDD" id="cd01038">
    <property type="entry name" value="Endonuclease_DUF559"/>
    <property type="match status" value="1"/>
</dbReference>
<evidence type="ECO:0000313" key="3">
    <source>
        <dbReference type="Proteomes" id="UP001198034"/>
    </source>
</evidence>
<dbReference type="EMBL" id="JAJAWG010000004">
    <property type="protein sequence ID" value="MCB5196367.1"/>
    <property type="molecule type" value="Genomic_DNA"/>
</dbReference>
<dbReference type="PANTHER" id="PTHR38590">
    <property type="entry name" value="BLL0828 PROTEIN"/>
    <property type="match status" value="1"/>
</dbReference>
<keyword evidence="3" id="KW-1185">Reference proteome</keyword>
<sequence>MSKHHLARWQVQFARALRHEATDAEKLLWQYLRAEQMGFKFRRQQAIGVYIVDFVCLEAHLIIELDGGQHMASHAKDAIRDHDLNEQGFKVLRYWNHQIFTEMNAVRADIWQHLYP</sequence>
<organism evidence="2 3">
    <name type="scientific">Deefgea salmonis</name>
    <dbReference type="NCBI Taxonomy" id="2875502"/>
    <lineage>
        <taxon>Bacteria</taxon>
        <taxon>Pseudomonadati</taxon>
        <taxon>Pseudomonadota</taxon>
        <taxon>Betaproteobacteria</taxon>
        <taxon>Neisseriales</taxon>
        <taxon>Chitinibacteraceae</taxon>
        <taxon>Deefgea</taxon>
    </lineage>
</organism>
<dbReference type="Proteomes" id="UP001198034">
    <property type="component" value="Unassembled WGS sequence"/>
</dbReference>
<dbReference type="Pfam" id="PF04480">
    <property type="entry name" value="DUF559"/>
    <property type="match status" value="1"/>
</dbReference>
<dbReference type="InterPro" id="IPR007569">
    <property type="entry name" value="DUF559"/>
</dbReference>
<dbReference type="PANTHER" id="PTHR38590:SF1">
    <property type="entry name" value="BLL0828 PROTEIN"/>
    <property type="match status" value="1"/>
</dbReference>
<accession>A0ABS8BKW8</accession>
<comment type="caution">
    <text evidence="2">The sequence shown here is derived from an EMBL/GenBank/DDBJ whole genome shotgun (WGS) entry which is preliminary data.</text>
</comment>
<protein>
    <submittedName>
        <fullName evidence="2">DUF559 domain-containing protein</fullName>
    </submittedName>
</protein>
<dbReference type="InterPro" id="IPR011335">
    <property type="entry name" value="Restrct_endonuc-II-like"/>
</dbReference>
<dbReference type="SUPFAM" id="SSF52980">
    <property type="entry name" value="Restriction endonuclease-like"/>
    <property type="match status" value="1"/>
</dbReference>
<reference evidence="2 3" key="1">
    <citation type="submission" date="2021-10" db="EMBL/GenBank/DDBJ databases">
        <authorList>
            <person name="Chen M."/>
        </authorList>
    </citation>
    <scope>NUCLEOTIDE SEQUENCE [LARGE SCALE GENOMIC DNA]</scope>
    <source>
        <strain evidence="2 3">H3-26</strain>
    </source>
</reference>
<evidence type="ECO:0000313" key="2">
    <source>
        <dbReference type="EMBL" id="MCB5196367.1"/>
    </source>
</evidence>
<feature type="domain" description="DUF559" evidence="1">
    <location>
        <begin position="11"/>
        <end position="114"/>
    </location>
</feature>
<dbReference type="RefSeq" id="WP_226764122.1">
    <property type="nucleotide sequence ID" value="NZ_JAJAWG010000004.1"/>
</dbReference>
<proteinExistence type="predicted"/>
<dbReference type="InterPro" id="IPR047216">
    <property type="entry name" value="Endonuclease_DUF559_bact"/>
</dbReference>
<evidence type="ECO:0000259" key="1">
    <source>
        <dbReference type="Pfam" id="PF04480"/>
    </source>
</evidence>
<gene>
    <name evidence="2" type="ORF">LG219_08760</name>
</gene>